<dbReference type="SUPFAM" id="SSF53335">
    <property type="entry name" value="S-adenosyl-L-methionine-dependent methyltransferases"/>
    <property type="match status" value="1"/>
</dbReference>
<dbReference type="InterPro" id="IPR029063">
    <property type="entry name" value="SAM-dependent_MTases_sf"/>
</dbReference>
<dbReference type="PATRIC" id="fig|443610.3.peg.1504"/>
<dbReference type="EMBL" id="JZEX01000132">
    <property type="protein sequence ID" value="KKB10817.1"/>
    <property type="molecule type" value="Genomic_DNA"/>
</dbReference>
<dbReference type="Pfam" id="PF08241">
    <property type="entry name" value="Methyltransf_11"/>
    <property type="match status" value="1"/>
</dbReference>
<reference evidence="2 3" key="1">
    <citation type="submission" date="2015-03" db="EMBL/GenBank/DDBJ databases">
        <authorList>
            <person name="Hassan Y.I."/>
            <person name="Lepp D."/>
            <person name="Li X.-Z."/>
            <person name="Zhou T."/>
        </authorList>
    </citation>
    <scope>NUCLEOTIDE SEQUENCE [LARGE SCALE GENOMIC DNA]</scope>
    <source>
        <strain evidence="2 3">BD-c194</strain>
    </source>
</reference>
<accession>A0A0F5FRL8</accession>
<evidence type="ECO:0000313" key="2">
    <source>
        <dbReference type="EMBL" id="KKB10817.1"/>
    </source>
</evidence>
<dbReference type="CDD" id="cd02440">
    <property type="entry name" value="AdoMet_MTases"/>
    <property type="match status" value="1"/>
</dbReference>
<dbReference type="RefSeq" id="WP_046109672.1">
    <property type="nucleotide sequence ID" value="NZ_JZEX01000132.1"/>
</dbReference>
<dbReference type="Proteomes" id="UP000033632">
    <property type="component" value="Unassembled WGS sequence"/>
</dbReference>
<gene>
    <name evidence="2" type="ORF">VE25_16080</name>
</gene>
<dbReference type="AlphaFoldDB" id="A0A0F5FRL8"/>
<dbReference type="GO" id="GO:0008757">
    <property type="term" value="F:S-adenosylmethionine-dependent methyltransferase activity"/>
    <property type="evidence" value="ECO:0007669"/>
    <property type="project" value="InterPro"/>
</dbReference>
<keyword evidence="2" id="KW-0489">Methyltransferase</keyword>
<evidence type="ECO:0000313" key="3">
    <source>
        <dbReference type="Proteomes" id="UP000033632"/>
    </source>
</evidence>
<proteinExistence type="predicted"/>
<name>A0A0F5FRL8_9HYPH</name>
<organism evidence="2 3">
    <name type="scientific">Devosia geojensis</name>
    <dbReference type="NCBI Taxonomy" id="443610"/>
    <lineage>
        <taxon>Bacteria</taxon>
        <taxon>Pseudomonadati</taxon>
        <taxon>Pseudomonadota</taxon>
        <taxon>Alphaproteobacteria</taxon>
        <taxon>Hyphomicrobiales</taxon>
        <taxon>Devosiaceae</taxon>
        <taxon>Devosia</taxon>
    </lineage>
</organism>
<comment type="caution">
    <text evidence="2">The sequence shown here is derived from an EMBL/GenBank/DDBJ whole genome shotgun (WGS) entry which is preliminary data.</text>
</comment>
<evidence type="ECO:0000259" key="1">
    <source>
        <dbReference type="Pfam" id="PF08241"/>
    </source>
</evidence>
<feature type="domain" description="Methyltransferase type 11" evidence="1">
    <location>
        <begin position="41"/>
        <end position="122"/>
    </location>
</feature>
<protein>
    <submittedName>
        <fullName evidence="2">Methyltransferase type 11</fullName>
    </submittedName>
</protein>
<keyword evidence="2" id="KW-0808">Transferase</keyword>
<dbReference type="OrthoDB" id="7552502at2"/>
<sequence length="211" mass="23233">MLPRPAKSLLNSLHHRAVFRRRVEVLAGLLAGTIPSGGLVLDLGSGDGRIAARLVELRPDLEVEGVDVLVRPVTRIPVRPYDGTTLPFADMSFDYVTIVDVLHHTDDPAAVLREARRVARRGIVVKDHLREGVLAGPTLRLMDWVGNRGHDVRLPYNYLGRAGWAEALDKAGLVVADRRERLGLYPAPLDWIFGRSLHFLALLEPAKPASG</sequence>
<dbReference type="GO" id="GO:0032259">
    <property type="term" value="P:methylation"/>
    <property type="evidence" value="ECO:0007669"/>
    <property type="project" value="UniProtKB-KW"/>
</dbReference>
<dbReference type="InterPro" id="IPR013216">
    <property type="entry name" value="Methyltransf_11"/>
</dbReference>
<keyword evidence="3" id="KW-1185">Reference proteome</keyword>
<dbReference type="STRING" id="443610.VE25_16080"/>
<dbReference type="Gene3D" id="3.40.50.150">
    <property type="entry name" value="Vaccinia Virus protein VP39"/>
    <property type="match status" value="1"/>
</dbReference>